<evidence type="ECO:0000313" key="3">
    <source>
        <dbReference type="Proteomes" id="UP000284605"/>
    </source>
</evidence>
<dbReference type="Pfam" id="PF01381">
    <property type="entry name" value="HTH_3"/>
    <property type="match status" value="1"/>
</dbReference>
<organism evidence="2 3">
    <name type="scientific">Oleomonas cavernae</name>
    <dbReference type="NCBI Taxonomy" id="2320859"/>
    <lineage>
        <taxon>Bacteria</taxon>
        <taxon>Pseudomonadati</taxon>
        <taxon>Pseudomonadota</taxon>
        <taxon>Alphaproteobacteria</taxon>
        <taxon>Acetobacterales</taxon>
        <taxon>Acetobacteraceae</taxon>
        <taxon>Oleomonas</taxon>
    </lineage>
</organism>
<dbReference type="InterPro" id="IPR010982">
    <property type="entry name" value="Lambda_DNA-bd_dom_sf"/>
</dbReference>
<comment type="caution">
    <text evidence="2">The sequence shown here is derived from an EMBL/GenBank/DDBJ whole genome shotgun (WGS) entry which is preliminary data.</text>
</comment>
<proteinExistence type="predicted"/>
<dbReference type="OrthoDB" id="9797478at2"/>
<dbReference type="PROSITE" id="PS50943">
    <property type="entry name" value="HTH_CROC1"/>
    <property type="match status" value="1"/>
</dbReference>
<dbReference type="InterPro" id="IPR001387">
    <property type="entry name" value="Cro/C1-type_HTH"/>
</dbReference>
<dbReference type="AlphaFoldDB" id="A0A418WIX2"/>
<feature type="domain" description="HTH cro/C1-type" evidence="1">
    <location>
        <begin position="32"/>
        <end position="88"/>
    </location>
</feature>
<dbReference type="NCBIfam" id="TIGR02612">
    <property type="entry name" value="mob_myst_A"/>
    <property type="match status" value="1"/>
</dbReference>
<reference evidence="2 3" key="1">
    <citation type="submission" date="2018-09" db="EMBL/GenBank/DDBJ databases">
        <authorList>
            <person name="Zhu H."/>
        </authorList>
    </citation>
    <scope>NUCLEOTIDE SEQUENCE [LARGE SCALE GENOMIC DNA]</scope>
    <source>
        <strain evidence="2 3">K1W22B-8</strain>
    </source>
</reference>
<evidence type="ECO:0000313" key="2">
    <source>
        <dbReference type="EMBL" id="RJF90006.1"/>
    </source>
</evidence>
<sequence length="153" mass="16614">MKSHVLARRALDQRLSALRGSEALARPPRGWVKAVREALGMTTGQFAARLGVSQPRIPALEKAETEGRITLNSLREAAQAMNCTLVYALVPNQPLEAMIEARAAAVAERRLAAGGDGGAVEDRGLTAYGLVTERERLIDELLCGNPKRLWDEQ</sequence>
<dbReference type="CDD" id="cd00093">
    <property type="entry name" value="HTH_XRE"/>
    <property type="match status" value="1"/>
</dbReference>
<dbReference type="GO" id="GO:0003677">
    <property type="term" value="F:DNA binding"/>
    <property type="evidence" value="ECO:0007669"/>
    <property type="project" value="InterPro"/>
</dbReference>
<gene>
    <name evidence="2" type="ORF">D3874_14685</name>
</gene>
<dbReference type="Gene3D" id="1.10.260.40">
    <property type="entry name" value="lambda repressor-like DNA-binding domains"/>
    <property type="match status" value="1"/>
</dbReference>
<protein>
    <submittedName>
        <fullName evidence="2">Mobile mystery protein A</fullName>
    </submittedName>
</protein>
<dbReference type="Proteomes" id="UP000284605">
    <property type="component" value="Unassembled WGS sequence"/>
</dbReference>
<dbReference type="InterPro" id="IPR013435">
    <property type="entry name" value="Mobile_mystery_prot_A"/>
</dbReference>
<evidence type="ECO:0000259" key="1">
    <source>
        <dbReference type="PROSITE" id="PS50943"/>
    </source>
</evidence>
<dbReference type="EMBL" id="QYUK01000011">
    <property type="protein sequence ID" value="RJF90006.1"/>
    <property type="molecule type" value="Genomic_DNA"/>
</dbReference>
<dbReference type="RefSeq" id="WP_119782304.1">
    <property type="nucleotide sequence ID" value="NZ_QYUK01000011.1"/>
</dbReference>
<name>A0A418WIX2_9PROT</name>
<dbReference type="SMART" id="SM00530">
    <property type="entry name" value="HTH_XRE"/>
    <property type="match status" value="1"/>
</dbReference>
<dbReference type="SUPFAM" id="SSF47413">
    <property type="entry name" value="lambda repressor-like DNA-binding domains"/>
    <property type="match status" value="1"/>
</dbReference>
<accession>A0A418WIX2</accession>
<keyword evidence="3" id="KW-1185">Reference proteome</keyword>